<evidence type="ECO:0000313" key="3">
    <source>
        <dbReference type="Proteomes" id="UP000178098"/>
    </source>
</evidence>
<protein>
    <submittedName>
        <fullName evidence="2">Uncharacterized protein</fullName>
    </submittedName>
</protein>
<dbReference type="EMBL" id="MFZT01000024">
    <property type="protein sequence ID" value="OGK31275.1"/>
    <property type="molecule type" value="Genomic_DNA"/>
</dbReference>
<sequence length="164" mass="18542">MVSNSLFNKLRVLSVQQRGLFIIATLTVFIGIAALSYFTGKNTLMRNTFLNVTPYPTVSQEYTSVTQVPPSVRGIPRDLQKCLDEIATKRDNIYKEFCDRWKVTNNSEDCPGMDEIDDPFKECYVKFGYPTTTPPKLLFRGTSETVTCPAGYSKTCEKGICECY</sequence>
<organism evidence="2 3">
    <name type="scientific">Candidatus Roizmanbacteria bacterium RIFCSPHIGHO2_02_FULL_43_11</name>
    <dbReference type="NCBI Taxonomy" id="1802043"/>
    <lineage>
        <taxon>Bacteria</taxon>
        <taxon>Candidatus Roizmaniibacteriota</taxon>
    </lineage>
</organism>
<dbReference type="AlphaFoldDB" id="A0A1F7HJL8"/>
<reference evidence="2 3" key="1">
    <citation type="journal article" date="2016" name="Nat. Commun.">
        <title>Thousands of microbial genomes shed light on interconnected biogeochemical processes in an aquifer system.</title>
        <authorList>
            <person name="Anantharaman K."/>
            <person name="Brown C.T."/>
            <person name="Hug L.A."/>
            <person name="Sharon I."/>
            <person name="Castelle C.J."/>
            <person name="Probst A.J."/>
            <person name="Thomas B.C."/>
            <person name="Singh A."/>
            <person name="Wilkins M.J."/>
            <person name="Karaoz U."/>
            <person name="Brodie E.L."/>
            <person name="Williams K.H."/>
            <person name="Hubbard S.S."/>
            <person name="Banfield J.F."/>
        </authorList>
    </citation>
    <scope>NUCLEOTIDE SEQUENCE [LARGE SCALE GENOMIC DNA]</scope>
</reference>
<feature type="transmembrane region" description="Helical" evidence="1">
    <location>
        <begin position="20"/>
        <end position="38"/>
    </location>
</feature>
<evidence type="ECO:0000313" key="2">
    <source>
        <dbReference type="EMBL" id="OGK31275.1"/>
    </source>
</evidence>
<proteinExistence type="predicted"/>
<keyword evidence="1" id="KW-0812">Transmembrane</keyword>
<gene>
    <name evidence="2" type="ORF">A3D08_01860</name>
</gene>
<keyword evidence="1" id="KW-1133">Transmembrane helix</keyword>
<accession>A0A1F7HJL8</accession>
<comment type="caution">
    <text evidence="2">The sequence shown here is derived from an EMBL/GenBank/DDBJ whole genome shotgun (WGS) entry which is preliminary data.</text>
</comment>
<evidence type="ECO:0000256" key="1">
    <source>
        <dbReference type="SAM" id="Phobius"/>
    </source>
</evidence>
<name>A0A1F7HJL8_9BACT</name>
<dbReference type="Proteomes" id="UP000178098">
    <property type="component" value="Unassembled WGS sequence"/>
</dbReference>
<keyword evidence="1" id="KW-0472">Membrane</keyword>